<dbReference type="InterPro" id="IPR013105">
    <property type="entry name" value="TPR_2"/>
</dbReference>
<feature type="signal peptide" evidence="4">
    <location>
        <begin position="1"/>
        <end position="21"/>
    </location>
</feature>
<evidence type="ECO:0000256" key="3">
    <source>
        <dbReference type="PROSITE-ProRule" id="PRU00339"/>
    </source>
</evidence>
<name>A0ABU0YJ58_9PROT</name>
<comment type="caution">
    <text evidence="5">The sequence shown here is derived from an EMBL/GenBank/DDBJ whole genome shotgun (WGS) entry which is preliminary data.</text>
</comment>
<evidence type="ECO:0000313" key="5">
    <source>
        <dbReference type="EMBL" id="MDQ7247754.1"/>
    </source>
</evidence>
<dbReference type="SMART" id="SM00028">
    <property type="entry name" value="TPR"/>
    <property type="match status" value="7"/>
</dbReference>
<dbReference type="PROSITE" id="PS50005">
    <property type="entry name" value="TPR"/>
    <property type="match status" value="2"/>
</dbReference>
<dbReference type="Pfam" id="PF07719">
    <property type="entry name" value="TPR_2"/>
    <property type="match status" value="1"/>
</dbReference>
<gene>
    <name evidence="5" type="ORF">Q8A70_08750</name>
</gene>
<dbReference type="RefSeq" id="WP_379955190.1">
    <property type="nucleotide sequence ID" value="NZ_JAUYVI010000003.1"/>
</dbReference>
<evidence type="ECO:0000313" key="6">
    <source>
        <dbReference type="Proteomes" id="UP001230156"/>
    </source>
</evidence>
<keyword evidence="4" id="KW-0732">Signal</keyword>
<protein>
    <submittedName>
        <fullName evidence="5">Tetratricopeptide repeat protein</fullName>
    </submittedName>
</protein>
<dbReference type="PANTHER" id="PTHR44858">
    <property type="entry name" value="TETRATRICOPEPTIDE REPEAT PROTEIN 6"/>
    <property type="match status" value="1"/>
</dbReference>
<evidence type="ECO:0000256" key="4">
    <source>
        <dbReference type="SAM" id="SignalP"/>
    </source>
</evidence>
<dbReference type="InterPro" id="IPR019734">
    <property type="entry name" value="TPR_rpt"/>
</dbReference>
<feature type="repeat" description="TPR" evidence="3">
    <location>
        <begin position="345"/>
        <end position="378"/>
    </location>
</feature>
<dbReference type="Proteomes" id="UP001230156">
    <property type="component" value="Unassembled WGS sequence"/>
</dbReference>
<organism evidence="5 6">
    <name type="scientific">Dongia sedimenti</name>
    <dbReference type="NCBI Taxonomy" id="3064282"/>
    <lineage>
        <taxon>Bacteria</taxon>
        <taxon>Pseudomonadati</taxon>
        <taxon>Pseudomonadota</taxon>
        <taxon>Alphaproteobacteria</taxon>
        <taxon>Rhodospirillales</taxon>
        <taxon>Dongiaceae</taxon>
        <taxon>Dongia</taxon>
    </lineage>
</organism>
<sequence length="595" mass="63054">MRFLPAALIALLALAGAPANADTASPPGDDAAAAVEGGADIAGCIDAAKRRDADTAISLCSRALDTGHLGEAPTIAALINRGLAHVAKNEPASAIPDFDRALEMRPDTVAFYDMRAMAHAMQGEAAPAIHDYAEVIRRGAAEDAGTAEHLLRQGIALHLEGDDNAAARLFTQARRSAPEGSDDELRALLWQNLMLQAGRQNALAPLSAAAAGRDLTQWPGPLIQYYRDQITEMALEQSLDDPDPAVSAARACETTFYVAAQALVDGRFGVAKDGFGHAQTLCPPTSIEFVAARPEAIVAAQTIAPDVSNDMLQCQAADANGDITTIIDLCGRALGHPDAPDVWRVGALTRRATGYYRNGDLDRAIADLDEALALRPDSIDIYRQRSSYRLDKGENSGGLADLSYALTLQPDFVPAYVDRAWARLAARDTAGALGDFGKAIAIQPDQPRLHLGRGVVAFLAGDDAQAAADFTSVIEATSQAPYAVLWLALTEKRHPGDSGRIVESGAAALDPYQWPGPLVRFVRGEISIEDLAGQAADPDPETARKQDCEASFYVGALARIAGDEASARLRFEHAREVCSPENIEYHAALAALSAR</sequence>
<reference evidence="6" key="1">
    <citation type="submission" date="2023-08" db="EMBL/GenBank/DDBJ databases">
        <title>Rhodospirillaceae gen. nov., a novel taxon isolated from the Yangtze River Yuezi River estuary sludge.</title>
        <authorList>
            <person name="Ruan L."/>
        </authorList>
    </citation>
    <scope>NUCLEOTIDE SEQUENCE [LARGE SCALE GENOMIC DNA]</scope>
    <source>
        <strain evidence="6">R-7</strain>
    </source>
</reference>
<dbReference type="Pfam" id="PF13432">
    <property type="entry name" value="TPR_16"/>
    <property type="match status" value="2"/>
</dbReference>
<feature type="repeat" description="TPR" evidence="3">
    <location>
        <begin position="75"/>
        <end position="108"/>
    </location>
</feature>
<keyword evidence="2 3" id="KW-0802">TPR repeat</keyword>
<keyword evidence="1" id="KW-0677">Repeat</keyword>
<evidence type="ECO:0000256" key="1">
    <source>
        <dbReference type="ARBA" id="ARBA00022737"/>
    </source>
</evidence>
<keyword evidence="6" id="KW-1185">Reference proteome</keyword>
<dbReference type="PANTHER" id="PTHR44858:SF1">
    <property type="entry name" value="UDP-N-ACETYLGLUCOSAMINE--PEPTIDE N-ACETYLGLUCOSAMINYLTRANSFERASE SPINDLY-RELATED"/>
    <property type="match status" value="1"/>
</dbReference>
<dbReference type="Gene3D" id="1.25.40.10">
    <property type="entry name" value="Tetratricopeptide repeat domain"/>
    <property type="match status" value="3"/>
</dbReference>
<dbReference type="InterPro" id="IPR011990">
    <property type="entry name" value="TPR-like_helical_dom_sf"/>
</dbReference>
<dbReference type="SUPFAM" id="SSF48452">
    <property type="entry name" value="TPR-like"/>
    <property type="match status" value="2"/>
</dbReference>
<feature type="chain" id="PRO_5045409877" evidence="4">
    <location>
        <begin position="22"/>
        <end position="595"/>
    </location>
</feature>
<proteinExistence type="predicted"/>
<dbReference type="EMBL" id="JAUYVI010000003">
    <property type="protein sequence ID" value="MDQ7247754.1"/>
    <property type="molecule type" value="Genomic_DNA"/>
</dbReference>
<dbReference type="InterPro" id="IPR050498">
    <property type="entry name" value="Ycf3"/>
</dbReference>
<evidence type="ECO:0000256" key="2">
    <source>
        <dbReference type="ARBA" id="ARBA00022803"/>
    </source>
</evidence>
<accession>A0ABU0YJ58</accession>